<feature type="compositionally biased region" description="Basic and acidic residues" evidence="1">
    <location>
        <begin position="126"/>
        <end position="145"/>
    </location>
</feature>
<comment type="caution">
    <text evidence="2">The sequence shown here is derived from an EMBL/GenBank/DDBJ whole genome shotgun (WGS) entry which is preliminary data.</text>
</comment>
<feature type="compositionally biased region" description="Polar residues" evidence="1">
    <location>
        <begin position="67"/>
        <end position="82"/>
    </location>
</feature>
<dbReference type="EMBL" id="CAKOAT010277377">
    <property type="protein sequence ID" value="CAH8360069.1"/>
    <property type="molecule type" value="Genomic_DNA"/>
</dbReference>
<evidence type="ECO:0000256" key="1">
    <source>
        <dbReference type="SAM" id="MobiDB-lite"/>
    </source>
</evidence>
<dbReference type="Proteomes" id="UP001642260">
    <property type="component" value="Unassembled WGS sequence"/>
</dbReference>
<feature type="region of interest" description="Disordered" evidence="1">
    <location>
        <begin position="98"/>
        <end position="196"/>
    </location>
</feature>
<name>A0ABC8KSG1_ERUVS</name>
<feature type="compositionally biased region" description="Basic and acidic residues" evidence="1">
    <location>
        <begin position="98"/>
        <end position="110"/>
    </location>
</feature>
<proteinExistence type="predicted"/>
<evidence type="ECO:0000313" key="2">
    <source>
        <dbReference type="EMBL" id="CAH8360069.1"/>
    </source>
</evidence>
<reference evidence="2 3" key="1">
    <citation type="submission" date="2022-03" db="EMBL/GenBank/DDBJ databases">
        <authorList>
            <person name="Macdonald S."/>
            <person name="Ahmed S."/>
            <person name="Newling K."/>
        </authorList>
    </citation>
    <scope>NUCLEOTIDE SEQUENCE [LARGE SCALE GENOMIC DNA]</scope>
</reference>
<protein>
    <submittedName>
        <fullName evidence="2">Uncharacterized protein</fullName>
    </submittedName>
</protein>
<feature type="region of interest" description="Disordered" evidence="1">
    <location>
        <begin position="212"/>
        <end position="233"/>
    </location>
</feature>
<feature type="compositionally biased region" description="Basic and acidic residues" evidence="1">
    <location>
        <begin position="164"/>
        <end position="177"/>
    </location>
</feature>
<keyword evidence="3" id="KW-1185">Reference proteome</keyword>
<dbReference type="AlphaFoldDB" id="A0ABC8KSG1"/>
<organism evidence="2 3">
    <name type="scientific">Eruca vesicaria subsp. sativa</name>
    <name type="common">Garden rocket</name>
    <name type="synonym">Eruca sativa</name>
    <dbReference type="NCBI Taxonomy" id="29727"/>
    <lineage>
        <taxon>Eukaryota</taxon>
        <taxon>Viridiplantae</taxon>
        <taxon>Streptophyta</taxon>
        <taxon>Embryophyta</taxon>
        <taxon>Tracheophyta</taxon>
        <taxon>Spermatophyta</taxon>
        <taxon>Magnoliopsida</taxon>
        <taxon>eudicotyledons</taxon>
        <taxon>Gunneridae</taxon>
        <taxon>Pentapetalae</taxon>
        <taxon>rosids</taxon>
        <taxon>malvids</taxon>
        <taxon>Brassicales</taxon>
        <taxon>Brassicaceae</taxon>
        <taxon>Brassiceae</taxon>
        <taxon>Eruca</taxon>
    </lineage>
</organism>
<feature type="compositionally biased region" description="Acidic residues" evidence="1">
    <location>
        <begin position="146"/>
        <end position="161"/>
    </location>
</feature>
<gene>
    <name evidence="2" type="ORF">ERUC_LOCUS25825</name>
</gene>
<sequence length="233" mass="25739">MSILVATADKSELLESIWMGKESFWTDDDNEAGVDRWTKIIQKGKKQIFFEEQFRIDYGARTTQVESPTIHNIGGPSNNAENSLPHADSVKDLGVEALKAMEENEEKSLRVSEPGLGELPSEEESDTRSEKDVGDNSLEKDKDDNPSEEDGGATLSEEDGCDIPSEKDKEGGSKDDSVLTIANQVQCDHGNGDDEMDDTAEMYAAAAQLKTKMSEKAKTKKKKEKRARIYDGK</sequence>
<feature type="region of interest" description="Disordered" evidence="1">
    <location>
        <begin position="67"/>
        <end position="86"/>
    </location>
</feature>
<evidence type="ECO:0000313" key="3">
    <source>
        <dbReference type="Proteomes" id="UP001642260"/>
    </source>
</evidence>
<accession>A0ABC8KSG1</accession>